<evidence type="ECO:0000259" key="8">
    <source>
        <dbReference type="Pfam" id="PF00892"/>
    </source>
</evidence>
<feature type="transmembrane region" description="Helical" evidence="7">
    <location>
        <begin position="162"/>
        <end position="178"/>
    </location>
</feature>
<organism evidence="9 10">
    <name type="scientific">Hominiventricola filiformis</name>
    <dbReference type="NCBI Taxonomy" id="2885352"/>
    <lineage>
        <taxon>Bacteria</taxon>
        <taxon>Bacillati</taxon>
        <taxon>Bacillota</taxon>
        <taxon>Clostridia</taxon>
        <taxon>Lachnospirales</taxon>
        <taxon>Lachnospiraceae</taxon>
        <taxon>Hominiventricola</taxon>
    </lineage>
</organism>
<dbReference type="Proteomes" id="UP001198220">
    <property type="component" value="Unassembled WGS sequence"/>
</dbReference>
<dbReference type="SUPFAM" id="SSF103481">
    <property type="entry name" value="Multidrug resistance efflux transporter EmrE"/>
    <property type="match status" value="2"/>
</dbReference>
<comment type="similarity">
    <text evidence="2">Belongs to the EamA transporter family.</text>
</comment>
<feature type="transmembrane region" description="Helical" evidence="7">
    <location>
        <begin position="250"/>
        <end position="270"/>
    </location>
</feature>
<feature type="transmembrane region" description="Helical" evidence="7">
    <location>
        <begin position="37"/>
        <end position="55"/>
    </location>
</feature>
<keyword evidence="4 7" id="KW-0812">Transmembrane</keyword>
<dbReference type="InterPro" id="IPR000620">
    <property type="entry name" value="EamA_dom"/>
</dbReference>
<dbReference type="PANTHER" id="PTHR42920">
    <property type="entry name" value="OS03G0707200 PROTEIN-RELATED"/>
    <property type="match status" value="1"/>
</dbReference>
<evidence type="ECO:0000256" key="3">
    <source>
        <dbReference type="ARBA" id="ARBA00022475"/>
    </source>
</evidence>
<feature type="transmembrane region" description="Helical" evidence="7">
    <location>
        <begin position="215"/>
        <end position="238"/>
    </location>
</feature>
<feature type="domain" description="EamA" evidence="8">
    <location>
        <begin position="159"/>
        <end position="291"/>
    </location>
</feature>
<keyword evidence="10" id="KW-1185">Reference proteome</keyword>
<evidence type="ECO:0000256" key="4">
    <source>
        <dbReference type="ARBA" id="ARBA00022692"/>
    </source>
</evidence>
<feature type="transmembrane region" description="Helical" evidence="7">
    <location>
        <begin position="99"/>
        <end position="126"/>
    </location>
</feature>
<keyword evidence="5 7" id="KW-1133">Transmembrane helix</keyword>
<comment type="caution">
    <text evidence="9">The sequence shown here is derived from an EMBL/GenBank/DDBJ whole genome shotgun (WGS) entry which is preliminary data.</text>
</comment>
<comment type="subcellular location">
    <subcellularLocation>
        <location evidence="1">Cell membrane</location>
        <topology evidence="1">Multi-pass membrane protein</topology>
    </subcellularLocation>
</comment>
<feature type="transmembrane region" description="Helical" evidence="7">
    <location>
        <begin position="76"/>
        <end position="93"/>
    </location>
</feature>
<feature type="transmembrane region" description="Helical" evidence="7">
    <location>
        <begin position="276"/>
        <end position="294"/>
    </location>
</feature>
<dbReference type="PANTHER" id="PTHR42920:SF5">
    <property type="entry name" value="EAMA DOMAIN-CONTAINING PROTEIN"/>
    <property type="match status" value="1"/>
</dbReference>
<sequence length="300" mass="32346">MKQMKNNVLLVLTALIWGCAFVAQSVGMDYVGPFTFNAVRCLIGAAVLIPVILFMDKSARKSGLTDEEMKSRRGDTKTLVTGGICCGLALGIASSLQQWGILFTTVGKAGFITAMYIVLVPIFGIFLGKKVRLLIWFCVALAVAGLYFLCMNETFRLNTGDFLVILCAVCFSVHILVIDHFSPKVDGVRLSAIQFLVAGIACGIPMLIWEHPELTGILAASMPLLYAGVMSCGVAYTLQIIAQKNADPTVASLLLSLESVFSVLAGWVILHQSLSIRELFGCVLMFGAIILAQLPEKTKA</sequence>
<dbReference type="EMBL" id="JAJEPS010000002">
    <property type="protein sequence ID" value="MCC2125238.1"/>
    <property type="molecule type" value="Genomic_DNA"/>
</dbReference>
<proteinExistence type="inferred from homology"/>
<dbReference type="AlphaFoldDB" id="A0AAE3D935"/>
<gene>
    <name evidence="9" type="ORF">LKD36_03480</name>
</gene>
<reference evidence="9 10" key="1">
    <citation type="submission" date="2021-10" db="EMBL/GenBank/DDBJ databases">
        <title>Anaerobic single-cell dispensing facilitates the cultivation of human gut bacteria.</title>
        <authorList>
            <person name="Afrizal A."/>
        </authorList>
    </citation>
    <scope>NUCLEOTIDE SEQUENCE [LARGE SCALE GENOMIC DNA]</scope>
    <source>
        <strain evidence="9 10">CLA-AA-H276</strain>
    </source>
</reference>
<dbReference type="InterPro" id="IPR037185">
    <property type="entry name" value="EmrE-like"/>
</dbReference>
<evidence type="ECO:0000313" key="10">
    <source>
        <dbReference type="Proteomes" id="UP001198220"/>
    </source>
</evidence>
<evidence type="ECO:0000256" key="2">
    <source>
        <dbReference type="ARBA" id="ARBA00007362"/>
    </source>
</evidence>
<name>A0AAE3D935_9FIRM</name>
<accession>A0AAE3D935</accession>
<dbReference type="Pfam" id="PF00892">
    <property type="entry name" value="EamA"/>
    <property type="match status" value="2"/>
</dbReference>
<dbReference type="InterPro" id="IPR051258">
    <property type="entry name" value="Diverse_Substrate_Transporter"/>
</dbReference>
<protein>
    <submittedName>
        <fullName evidence="9">DMT family transporter</fullName>
    </submittedName>
</protein>
<dbReference type="GO" id="GO:0005886">
    <property type="term" value="C:plasma membrane"/>
    <property type="evidence" value="ECO:0007669"/>
    <property type="project" value="UniProtKB-SubCell"/>
</dbReference>
<keyword evidence="6 7" id="KW-0472">Membrane</keyword>
<evidence type="ECO:0000256" key="7">
    <source>
        <dbReference type="SAM" id="Phobius"/>
    </source>
</evidence>
<dbReference type="Gene3D" id="1.10.3730.20">
    <property type="match status" value="1"/>
</dbReference>
<dbReference type="RefSeq" id="WP_308458698.1">
    <property type="nucleotide sequence ID" value="NZ_JAJEPS010000002.1"/>
</dbReference>
<feature type="domain" description="EamA" evidence="8">
    <location>
        <begin position="8"/>
        <end position="149"/>
    </location>
</feature>
<evidence type="ECO:0000256" key="1">
    <source>
        <dbReference type="ARBA" id="ARBA00004651"/>
    </source>
</evidence>
<evidence type="ECO:0000256" key="6">
    <source>
        <dbReference type="ARBA" id="ARBA00023136"/>
    </source>
</evidence>
<evidence type="ECO:0000256" key="5">
    <source>
        <dbReference type="ARBA" id="ARBA00022989"/>
    </source>
</evidence>
<evidence type="ECO:0000313" key="9">
    <source>
        <dbReference type="EMBL" id="MCC2125238.1"/>
    </source>
</evidence>
<keyword evidence="3" id="KW-1003">Cell membrane</keyword>
<feature type="transmembrane region" description="Helical" evidence="7">
    <location>
        <begin position="133"/>
        <end position="150"/>
    </location>
</feature>
<feature type="transmembrane region" description="Helical" evidence="7">
    <location>
        <begin position="190"/>
        <end position="209"/>
    </location>
</feature>